<evidence type="ECO:0000256" key="1">
    <source>
        <dbReference type="SAM" id="Coils"/>
    </source>
</evidence>
<reference evidence="2 3" key="1">
    <citation type="submission" date="2016-10" db="EMBL/GenBank/DDBJ databases">
        <title>Description of Gloeomargarita lithophora gen. nov., sp. nov., a thylakoid-bearing basal-branching cyanobacterium with intracellular carbonates, and proposal for Gloeomargaritales ord. nov.</title>
        <authorList>
            <person name="Moreira D."/>
            <person name="Tavera R."/>
            <person name="Benzerara K."/>
            <person name="Skouri-Panet F."/>
            <person name="Couradeau E."/>
            <person name="Gerard E."/>
            <person name="Loussert C."/>
            <person name="Novelo E."/>
            <person name="Zivanovic Y."/>
            <person name="Lopez-Garcia P."/>
        </authorList>
    </citation>
    <scope>NUCLEOTIDE SEQUENCE [LARGE SCALE GENOMIC DNA]</scope>
    <source>
        <strain evidence="2 3">D10</strain>
    </source>
</reference>
<evidence type="ECO:0008006" key="4">
    <source>
        <dbReference type="Google" id="ProtNLM"/>
    </source>
</evidence>
<dbReference type="EMBL" id="CP017675">
    <property type="protein sequence ID" value="APB34050.1"/>
    <property type="molecule type" value="Genomic_DNA"/>
</dbReference>
<proteinExistence type="predicted"/>
<sequence>MVRAFFIGRAAAQALYEQVGNVVGETLANVGRWDVQQREVLRQQIQQIIERAALEEQQATQAQPLTKGQKPLDLQTTIDELRSEMARLRIELKRYRQPN</sequence>
<dbReference type="GO" id="GO:0010027">
    <property type="term" value="P:thylakoid membrane organization"/>
    <property type="evidence" value="ECO:0007669"/>
    <property type="project" value="InterPro"/>
</dbReference>
<keyword evidence="1" id="KW-0175">Coiled coil</keyword>
<organism evidence="2 3">
    <name type="scientific">Gloeomargarita lithophora Alchichica-D10</name>
    <dbReference type="NCBI Taxonomy" id="1188229"/>
    <lineage>
        <taxon>Bacteria</taxon>
        <taxon>Bacillati</taxon>
        <taxon>Cyanobacteriota</taxon>
        <taxon>Cyanophyceae</taxon>
        <taxon>Gloeomargaritales</taxon>
        <taxon>Gloeomargaritaceae</taxon>
        <taxon>Gloeomargarita</taxon>
    </lineage>
</organism>
<protein>
    <recommendedName>
        <fullName evidence="4">Thylakoid lumen protein</fullName>
    </recommendedName>
</protein>
<accession>A0A1J0ADN5</accession>
<keyword evidence="3" id="KW-1185">Reference proteome</keyword>
<dbReference type="InterPro" id="IPR040003">
    <property type="entry name" value="PG18-like"/>
</dbReference>
<evidence type="ECO:0000313" key="2">
    <source>
        <dbReference type="EMBL" id="APB34050.1"/>
    </source>
</evidence>
<dbReference type="STRING" id="1188229.GlitD10_1725"/>
<gene>
    <name evidence="2" type="ORF">GlitD10_1725</name>
</gene>
<feature type="coiled-coil region" evidence="1">
    <location>
        <begin position="38"/>
        <end position="98"/>
    </location>
</feature>
<name>A0A1J0ADN5_9CYAN</name>
<dbReference type="KEGG" id="glt:GlitD10_1725"/>
<dbReference type="AlphaFoldDB" id="A0A1J0ADN5"/>
<dbReference type="Proteomes" id="UP000180235">
    <property type="component" value="Chromosome"/>
</dbReference>
<dbReference type="Pfam" id="PF20711">
    <property type="entry name" value="DUF6825"/>
    <property type="match status" value="1"/>
</dbReference>
<evidence type="ECO:0000313" key="3">
    <source>
        <dbReference type="Proteomes" id="UP000180235"/>
    </source>
</evidence>